<evidence type="ECO:0000313" key="8">
    <source>
        <dbReference type="EMBL" id="WXT99773.1"/>
    </source>
</evidence>
<keyword evidence="3" id="KW-0408">Iron</keyword>
<reference evidence="8" key="1">
    <citation type="submission" date="2023-10" db="EMBL/GenBank/DDBJ databases">
        <title>The first scallop-associated chemosynthetic bacterial symbiont.</title>
        <authorList>
            <person name="Lin Y.-T."/>
            <person name="Sun J."/>
            <person name="Ip J.C.-H."/>
            <person name="He X."/>
            <person name="Gao Z.-M."/>
            <person name="Perez M."/>
            <person name="Xu T."/>
            <person name="Qian P.-Y."/>
            <person name="Qiu J.-W."/>
        </authorList>
    </citation>
    <scope>NUCLEOTIDE SEQUENCE</scope>
    <source>
        <strain evidence="8">Gill1</strain>
    </source>
</reference>
<comment type="cofactor">
    <cofactor evidence="5">
        <name>[2Fe-2S] cluster</name>
        <dbReference type="ChEBI" id="CHEBI:190135"/>
    </cofactor>
</comment>
<dbReference type="EMBL" id="CP138327">
    <property type="protein sequence ID" value="WXT99773.1"/>
    <property type="molecule type" value="Genomic_DNA"/>
</dbReference>
<dbReference type="AlphaFoldDB" id="A0AAU6PFJ8"/>
<evidence type="ECO:0000256" key="5">
    <source>
        <dbReference type="ARBA" id="ARBA00034078"/>
    </source>
</evidence>
<feature type="domain" description="Rieske" evidence="7">
    <location>
        <begin position="1"/>
        <end position="96"/>
    </location>
</feature>
<evidence type="ECO:0000256" key="4">
    <source>
        <dbReference type="ARBA" id="ARBA00023014"/>
    </source>
</evidence>
<organism evidence="8">
    <name type="scientific">Catillopecten margaritatus gill symbiont</name>
    <dbReference type="NCBI Taxonomy" id="3083288"/>
    <lineage>
        <taxon>Bacteria</taxon>
        <taxon>Pseudomonadati</taxon>
        <taxon>Pseudomonadota</taxon>
        <taxon>Gammaproteobacteria</taxon>
        <taxon>sulfur-oxidizing symbionts</taxon>
    </lineage>
</organism>
<keyword evidence="2" id="KW-0479">Metal-binding</keyword>
<keyword evidence="1" id="KW-0001">2Fe-2S</keyword>
<dbReference type="Gene3D" id="2.102.10.10">
    <property type="entry name" value="Rieske [2Fe-2S] iron-sulphur domain"/>
    <property type="match status" value="1"/>
</dbReference>
<dbReference type="InterPro" id="IPR017941">
    <property type="entry name" value="Rieske_2Fe-2S"/>
</dbReference>
<dbReference type="GO" id="GO:0051537">
    <property type="term" value="F:2 iron, 2 sulfur cluster binding"/>
    <property type="evidence" value="ECO:0007669"/>
    <property type="project" value="UniProtKB-KW"/>
</dbReference>
<dbReference type="SUPFAM" id="SSF50022">
    <property type="entry name" value="ISP domain"/>
    <property type="match status" value="1"/>
</dbReference>
<comment type="similarity">
    <text evidence="6">Belongs to the bacterial ring-hydroxylating dioxygenase ferredoxin component family.</text>
</comment>
<protein>
    <submittedName>
        <fullName evidence="8">Naphthalene 1,2-dioxygenase system, ferredoxin component</fullName>
    </submittedName>
</protein>
<proteinExistence type="inferred from homology"/>
<evidence type="ECO:0000256" key="2">
    <source>
        <dbReference type="ARBA" id="ARBA00022723"/>
    </source>
</evidence>
<dbReference type="GO" id="GO:0046872">
    <property type="term" value="F:metal ion binding"/>
    <property type="evidence" value="ECO:0007669"/>
    <property type="project" value="UniProtKB-KW"/>
</dbReference>
<evidence type="ECO:0000256" key="6">
    <source>
        <dbReference type="ARBA" id="ARBA00038001"/>
    </source>
</evidence>
<keyword evidence="4" id="KW-0411">Iron-sulfur</keyword>
<gene>
    <name evidence="8" type="primary">doxA</name>
    <name evidence="8" type="ORF">Ctma_0477</name>
</gene>
<sequence>MWVKVLDIPPKEGTMAEVVVDGKKVFVTMNNGALYAAENRCPHEDIELTLGCLKGNRVKCSLHGYSFDLATGDSSEADVDNMKTYAVKQENNDIYIQL</sequence>
<dbReference type="Pfam" id="PF00355">
    <property type="entry name" value="Rieske"/>
    <property type="match status" value="1"/>
</dbReference>
<accession>A0AAU6PFJ8</accession>
<dbReference type="PANTHER" id="PTHR21496">
    <property type="entry name" value="FERREDOXIN-RELATED"/>
    <property type="match status" value="1"/>
</dbReference>
<evidence type="ECO:0000256" key="1">
    <source>
        <dbReference type="ARBA" id="ARBA00022714"/>
    </source>
</evidence>
<name>A0AAU6PFJ8_9GAMM</name>
<evidence type="ECO:0000256" key="3">
    <source>
        <dbReference type="ARBA" id="ARBA00023004"/>
    </source>
</evidence>
<dbReference type="InterPro" id="IPR036922">
    <property type="entry name" value="Rieske_2Fe-2S_sf"/>
</dbReference>
<dbReference type="PANTHER" id="PTHR21496:SF0">
    <property type="entry name" value="RIESKE DOMAIN-CONTAINING PROTEIN"/>
    <property type="match status" value="1"/>
</dbReference>
<evidence type="ECO:0000259" key="7">
    <source>
        <dbReference type="PROSITE" id="PS51296"/>
    </source>
</evidence>
<dbReference type="PROSITE" id="PS51296">
    <property type="entry name" value="RIESKE"/>
    <property type="match status" value="1"/>
</dbReference>